<feature type="compositionally biased region" description="Basic and acidic residues" evidence="1">
    <location>
        <begin position="11"/>
        <end position="27"/>
    </location>
</feature>
<feature type="region of interest" description="Disordered" evidence="1">
    <location>
        <begin position="39"/>
        <end position="59"/>
    </location>
</feature>
<accession>A0A3A3GW61</accession>
<evidence type="ECO:0000256" key="1">
    <source>
        <dbReference type="SAM" id="MobiDB-lite"/>
    </source>
</evidence>
<proteinExistence type="predicted"/>
<protein>
    <submittedName>
        <fullName evidence="2">Uncharacterized protein</fullName>
    </submittedName>
</protein>
<reference evidence="2 3" key="1">
    <citation type="submission" date="2018-09" db="EMBL/GenBank/DDBJ databases">
        <title>Paenibacillus SK2017-BO5.</title>
        <authorList>
            <person name="Piskunova J.V."/>
            <person name="Dubiley S.A."/>
            <person name="Severinov K.V."/>
        </authorList>
    </citation>
    <scope>NUCLEOTIDE SEQUENCE [LARGE SCALE GENOMIC DNA]</scope>
    <source>
        <strain evidence="2 3">BO5</strain>
    </source>
</reference>
<dbReference type="Proteomes" id="UP000266177">
    <property type="component" value="Unassembled WGS sequence"/>
</dbReference>
<dbReference type="AlphaFoldDB" id="A0A3A3GW61"/>
<feature type="region of interest" description="Disordered" evidence="1">
    <location>
        <begin position="1"/>
        <end position="27"/>
    </location>
</feature>
<dbReference type="EMBL" id="QYZD01000042">
    <property type="protein sequence ID" value="RJG18943.1"/>
    <property type="molecule type" value="Genomic_DNA"/>
</dbReference>
<evidence type="ECO:0000313" key="3">
    <source>
        <dbReference type="Proteomes" id="UP000266177"/>
    </source>
</evidence>
<comment type="caution">
    <text evidence="2">The sequence shown here is derived from an EMBL/GenBank/DDBJ whole genome shotgun (WGS) entry which is preliminary data.</text>
</comment>
<gene>
    <name evidence="2" type="ORF">DQX05_26740</name>
</gene>
<name>A0A3A3GW61_PANTH</name>
<sequence>MMEGTVAGQPNDREVSGMRHNKAERIHHQQNCSRIMEKITPLRPEKQAGRAPSLNRIPK</sequence>
<organism evidence="2 3">
    <name type="scientific">Paenibacillus thiaminolyticus</name>
    <name type="common">Bacillus thiaminolyticus</name>
    <dbReference type="NCBI Taxonomy" id="49283"/>
    <lineage>
        <taxon>Bacteria</taxon>
        <taxon>Bacillati</taxon>
        <taxon>Bacillota</taxon>
        <taxon>Bacilli</taxon>
        <taxon>Bacillales</taxon>
        <taxon>Paenibacillaceae</taxon>
        <taxon>Paenibacillus</taxon>
    </lineage>
</organism>
<evidence type="ECO:0000313" key="2">
    <source>
        <dbReference type="EMBL" id="RJG18943.1"/>
    </source>
</evidence>